<protein>
    <submittedName>
        <fullName evidence="3">Putative heparinase superfamily protein</fullName>
    </submittedName>
</protein>
<dbReference type="InterPro" id="IPR012480">
    <property type="entry name" value="Hepar_II_III_C"/>
</dbReference>
<dbReference type="Proteomes" id="UP000537592">
    <property type="component" value="Unassembled WGS sequence"/>
</dbReference>
<dbReference type="Gene3D" id="1.50.10.100">
    <property type="entry name" value="Chondroitin AC/alginate lyase"/>
    <property type="match status" value="1"/>
</dbReference>
<dbReference type="GO" id="GO:0016829">
    <property type="term" value="F:lyase activity"/>
    <property type="evidence" value="ECO:0007669"/>
    <property type="project" value="InterPro"/>
</dbReference>
<evidence type="ECO:0000313" key="4">
    <source>
        <dbReference type="Proteomes" id="UP000537592"/>
    </source>
</evidence>
<dbReference type="Gene3D" id="2.70.98.70">
    <property type="match status" value="1"/>
</dbReference>
<dbReference type="AlphaFoldDB" id="A0A7W6EH23"/>
<dbReference type="RefSeq" id="WP_183752360.1">
    <property type="nucleotide sequence ID" value="NZ_JACICC010000004.1"/>
</dbReference>
<gene>
    <name evidence="3" type="ORF">FHS81_001927</name>
</gene>
<proteinExistence type="predicted"/>
<name>A0A7W6EH23_9HYPH</name>
<evidence type="ECO:0000313" key="3">
    <source>
        <dbReference type="EMBL" id="MBB3809839.1"/>
    </source>
</evidence>
<comment type="caution">
    <text evidence="3">The sequence shown here is derived from an EMBL/GenBank/DDBJ whole genome shotgun (WGS) entry which is preliminary data.</text>
</comment>
<dbReference type="InterPro" id="IPR008929">
    <property type="entry name" value="Chondroitin_lyas"/>
</dbReference>
<keyword evidence="4" id="KW-1185">Reference proteome</keyword>
<comment type="subcellular location">
    <subcellularLocation>
        <location evidence="1">Cell envelope</location>
    </subcellularLocation>
</comment>
<sequence>MKGLSGTVGADQQRWRLYGFGLSHAGRRLVGYAGRVWSALALLRRRSPERVIIAPQDLRTADPTEASDIYAGYFSLAGQSIDCRGRSPFEAEAASESWKRALASFTWLRHLGAADSALARANARALVDDFLVARLDRRGVAASPDIVARRMLAFLSQSPLVLEGADHAFYRRFMRALARGVRQLGGRIHGDLEGENLLLALIALAMAGLCLDNLGRLQRRVTRQLGEELARQILPDGGHISRNPQVVVTLLAELLPLRQVYAARGISPPPQLLGAIDRMMPMLRMFREGEGSLALFNGMGPTQADLIATLLAYDDTRSRAIRHAPHSGYERLASADLLLIADVGPPPPPAYARRAHAGCLSFEFSAGRSRMIVNCGASRAGSTIPSLAARSTAAHSTVTIGNISSCQFAGAQTGASPLARFDRWLGRLLGAPIIGGVENVEVKRGTPDAPVQTLGGAHDGYRKRLGLIHQRRLRLDGDRGLLDGEDAFIAVEDPPGGLSAVVRFHLHPLVRTGFAGDGQRVLLLLPDGQAWSFESEYGQVAIEESVFLSGPDGARRAEQIAVRVDPSEVRLLRWRFSRLETRFDPAVR</sequence>
<organism evidence="3 4">
    <name type="scientific">Pseudochelatococcus contaminans</name>
    <dbReference type="NCBI Taxonomy" id="1538103"/>
    <lineage>
        <taxon>Bacteria</taxon>
        <taxon>Pseudomonadati</taxon>
        <taxon>Pseudomonadota</taxon>
        <taxon>Alphaproteobacteria</taxon>
        <taxon>Hyphomicrobiales</taxon>
        <taxon>Chelatococcaceae</taxon>
        <taxon>Pseudochelatococcus</taxon>
    </lineage>
</organism>
<dbReference type="EMBL" id="JACICC010000004">
    <property type="protein sequence ID" value="MBB3809839.1"/>
    <property type="molecule type" value="Genomic_DNA"/>
</dbReference>
<dbReference type="Pfam" id="PF07940">
    <property type="entry name" value="Hepar_II_III_C"/>
    <property type="match status" value="1"/>
</dbReference>
<feature type="domain" description="Heparinase II/III-like C-terminal" evidence="2">
    <location>
        <begin position="317"/>
        <end position="574"/>
    </location>
</feature>
<evidence type="ECO:0000259" key="2">
    <source>
        <dbReference type="Pfam" id="PF07940"/>
    </source>
</evidence>
<dbReference type="GO" id="GO:0030313">
    <property type="term" value="C:cell envelope"/>
    <property type="evidence" value="ECO:0007669"/>
    <property type="project" value="UniProtKB-SubCell"/>
</dbReference>
<accession>A0A7W6EH23</accession>
<evidence type="ECO:0000256" key="1">
    <source>
        <dbReference type="ARBA" id="ARBA00004196"/>
    </source>
</evidence>
<reference evidence="3 4" key="1">
    <citation type="submission" date="2020-08" db="EMBL/GenBank/DDBJ databases">
        <title>Genomic Encyclopedia of Type Strains, Phase IV (KMG-IV): sequencing the most valuable type-strain genomes for metagenomic binning, comparative biology and taxonomic classification.</title>
        <authorList>
            <person name="Goeker M."/>
        </authorList>
    </citation>
    <scope>NUCLEOTIDE SEQUENCE [LARGE SCALE GENOMIC DNA]</scope>
    <source>
        <strain evidence="3 4">DSM 28760</strain>
    </source>
</reference>